<evidence type="ECO:0000256" key="7">
    <source>
        <dbReference type="ARBA" id="ARBA00022840"/>
    </source>
</evidence>
<feature type="binding site" evidence="10">
    <location>
        <position position="584"/>
    </location>
    <ligand>
        <name>ATP</name>
        <dbReference type="ChEBI" id="CHEBI:30616"/>
    </ligand>
</feature>
<dbReference type="Gene3D" id="1.10.510.10">
    <property type="entry name" value="Transferase(Phosphotransferase) domain 1"/>
    <property type="match status" value="1"/>
</dbReference>
<keyword evidence="17" id="KW-1185">Reference proteome</keyword>
<keyword evidence="7 10" id="KW-0067">ATP-binding</keyword>
<feature type="compositionally biased region" description="Low complexity" evidence="11">
    <location>
        <begin position="410"/>
        <end position="430"/>
    </location>
</feature>
<dbReference type="Gene3D" id="3.30.200.20">
    <property type="entry name" value="Phosphorylase Kinase, domain 1"/>
    <property type="match status" value="1"/>
</dbReference>
<feature type="compositionally biased region" description="Polar residues" evidence="11">
    <location>
        <begin position="275"/>
        <end position="293"/>
    </location>
</feature>
<gene>
    <name evidence="15" type="primary">SSCI80050.1</name>
    <name evidence="16" type="ORF">SPSC_02828</name>
</gene>
<evidence type="ECO:0000256" key="3">
    <source>
        <dbReference type="ARBA" id="ARBA00022527"/>
    </source>
</evidence>
<evidence type="ECO:0000256" key="2">
    <source>
        <dbReference type="ARBA" id="ARBA00012513"/>
    </source>
</evidence>
<evidence type="ECO:0000313" key="15">
    <source>
        <dbReference type="EMBL" id="CDS02007.1"/>
    </source>
</evidence>
<dbReference type="EC" id="2.7.11.1" evidence="2"/>
<dbReference type="CDD" id="cd13279">
    <property type="entry name" value="PH_Cla4_Ste20"/>
    <property type="match status" value="1"/>
</dbReference>
<feature type="domain" description="CRIB" evidence="14">
    <location>
        <begin position="203"/>
        <end position="216"/>
    </location>
</feature>
<comment type="catalytic activity">
    <reaction evidence="8">
        <text>L-threonyl-[protein] + ATP = O-phospho-L-threonyl-[protein] + ADP + H(+)</text>
        <dbReference type="Rhea" id="RHEA:46608"/>
        <dbReference type="Rhea" id="RHEA-COMP:11060"/>
        <dbReference type="Rhea" id="RHEA-COMP:11605"/>
        <dbReference type="ChEBI" id="CHEBI:15378"/>
        <dbReference type="ChEBI" id="CHEBI:30013"/>
        <dbReference type="ChEBI" id="CHEBI:30616"/>
        <dbReference type="ChEBI" id="CHEBI:61977"/>
        <dbReference type="ChEBI" id="CHEBI:456216"/>
        <dbReference type="EC" id="2.7.11.1"/>
    </reaction>
</comment>
<comment type="catalytic activity">
    <reaction evidence="9">
        <text>L-seryl-[protein] + ATP = O-phospho-L-seryl-[protein] + ADP + H(+)</text>
        <dbReference type="Rhea" id="RHEA:17989"/>
        <dbReference type="Rhea" id="RHEA-COMP:9863"/>
        <dbReference type="Rhea" id="RHEA-COMP:11604"/>
        <dbReference type="ChEBI" id="CHEBI:15378"/>
        <dbReference type="ChEBI" id="CHEBI:29999"/>
        <dbReference type="ChEBI" id="CHEBI:30616"/>
        <dbReference type="ChEBI" id="CHEBI:83421"/>
        <dbReference type="ChEBI" id="CHEBI:456216"/>
        <dbReference type="EC" id="2.7.11.1"/>
    </reaction>
</comment>
<dbReference type="InterPro" id="IPR033923">
    <property type="entry name" value="PAK_BD"/>
</dbReference>
<feature type="compositionally biased region" description="Low complexity" evidence="11">
    <location>
        <begin position="299"/>
        <end position="313"/>
    </location>
</feature>
<dbReference type="PANTHER" id="PTHR45832:SF22">
    <property type="entry name" value="SERINE_THREONINE-PROTEIN KINASE SAMKA-RELATED"/>
    <property type="match status" value="1"/>
</dbReference>
<evidence type="ECO:0000256" key="6">
    <source>
        <dbReference type="ARBA" id="ARBA00022777"/>
    </source>
</evidence>
<feature type="compositionally biased region" description="Polar residues" evidence="11">
    <location>
        <begin position="85"/>
        <end position="99"/>
    </location>
</feature>
<dbReference type="InterPro" id="IPR000719">
    <property type="entry name" value="Prot_kinase_dom"/>
</dbReference>
<reference evidence="15" key="2">
    <citation type="submission" date="2014-06" db="EMBL/GenBank/DDBJ databases">
        <authorList>
            <person name="Berkman J.Paul."/>
        </authorList>
    </citation>
    <scope>NUCLEOTIDE SEQUENCE [LARGE SCALE GENOMIC DNA]</scope>
</reference>
<dbReference type="Pfam" id="PF00786">
    <property type="entry name" value="PBD"/>
    <property type="match status" value="1"/>
</dbReference>
<evidence type="ECO:0000259" key="14">
    <source>
        <dbReference type="PROSITE" id="PS50108"/>
    </source>
</evidence>
<dbReference type="FunFam" id="2.30.29.30:FF:000348">
    <property type="entry name" value="Non-specific serine/threonine protein kinase"/>
    <property type="match status" value="1"/>
</dbReference>
<dbReference type="EMBL" id="LK056664">
    <property type="protein sequence ID" value="CDU24199.1"/>
    <property type="molecule type" value="Genomic_DNA"/>
</dbReference>
<evidence type="ECO:0000313" key="17">
    <source>
        <dbReference type="Proteomes" id="UP000242770"/>
    </source>
</evidence>
<dbReference type="FunFam" id="3.30.200.20:FF:000796">
    <property type="entry name" value="Non-specific serine/threonine protein kinase"/>
    <property type="match status" value="1"/>
</dbReference>
<keyword evidence="4" id="KW-0808">Transferase</keyword>
<protein>
    <recommendedName>
        <fullName evidence="2">non-specific serine/threonine protein kinase</fullName>
        <ecNumber evidence="2">2.7.11.1</ecNumber>
    </recommendedName>
</protein>
<organism evidence="15 17">
    <name type="scientific">Sporisorium scitamineum</name>
    <dbReference type="NCBI Taxonomy" id="49012"/>
    <lineage>
        <taxon>Eukaryota</taxon>
        <taxon>Fungi</taxon>
        <taxon>Dikarya</taxon>
        <taxon>Basidiomycota</taxon>
        <taxon>Ustilaginomycotina</taxon>
        <taxon>Ustilaginomycetes</taxon>
        <taxon>Ustilaginales</taxon>
        <taxon>Ustilaginaceae</taxon>
        <taxon>Sporisorium</taxon>
    </lineage>
</organism>
<keyword evidence="6 16" id="KW-0418">Kinase</keyword>
<dbReference type="AlphaFoldDB" id="A0A0F7S4P3"/>
<evidence type="ECO:0000259" key="13">
    <source>
        <dbReference type="PROSITE" id="PS50011"/>
    </source>
</evidence>
<feature type="domain" description="PH" evidence="12">
    <location>
        <begin position="104"/>
        <end position="199"/>
    </location>
</feature>
<evidence type="ECO:0000313" key="16">
    <source>
        <dbReference type="EMBL" id="CDU24199.1"/>
    </source>
</evidence>
<feature type="compositionally biased region" description="Low complexity" evidence="11">
    <location>
        <begin position="335"/>
        <end position="347"/>
    </location>
</feature>
<feature type="region of interest" description="Disordered" evidence="11">
    <location>
        <begin position="1"/>
        <end position="99"/>
    </location>
</feature>
<dbReference type="SMART" id="SM00220">
    <property type="entry name" value="S_TKc"/>
    <property type="match status" value="1"/>
</dbReference>
<dbReference type="GO" id="GO:0005524">
    <property type="term" value="F:ATP binding"/>
    <property type="evidence" value="ECO:0007669"/>
    <property type="project" value="UniProtKB-UniRule"/>
</dbReference>
<dbReference type="Gene3D" id="2.30.29.30">
    <property type="entry name" value="Pleckstrin-homology domain (PH domain)/Phosphotyrosine-binding domain (PTB)"/>
    <property type="match status" value="1"/>
</dbReference>
<evidence type="ECO:0000256" key="5">
    <source>
        <dbReference type="ARBA" id="ARBA00022741"/>
    </source>
</evidence>
<dbReference type="PROSITE" id="PS00107">
    <property type="entry name" value="PROTEIN_KINASE_ATP"/>
    <property type="match status" value="1"/>
</dbReference>
<dbReference type="CDD" id="cd01093">
    <property type="entry name" value="CRIB_PAK_like"/>
    <property type="match status" value="1"/>
</dbReference>
<dbReference type="Pfam" id="PF00069">
    <property type="entry name" value="Pkinase"/>
    <property type="match status" value="1"/>
</dbReference>
<dbReference type="SMART" id="SM00285">
    <property type="entry name" value="PBD"/>
    <property type="match status" value="1"/>
</dbReference>
<dbReference type="PROSITE" id="PS50011">
    <property type="entry name" value="PROTEIN_KINASE_DOM"/>
    <property type="match status" value="1"/>
</dbReference>
<dbReference type="EMBL" id="CCFA01004869">
    <property type="protein sequence ID" value="CDS02007.1"/>
    <property type="molecule type" value="Genomic_DNA"/>
</dbReference>
<evidence type="ECO:0000259" key="12">
    <source>
        <dbReference type="PROSITE" id="PS50003"/>
    </source>
</evidence>
<dbReference type="PROSITE" id="PS50003">
    <property type="entry name" value="PH_DOMAIN"/>
    <property type="match status" value="1"/>
</dbReference>
<feature type="domain" description="Protein kinase" evidence="13">
    <location>
        <begin position="555"/>
        <end position="807"/>
    </location>
</feature>
<dbReference type="InterPro" id="IPR011009">
    <property type="entry name" value="Kinase-like_dom_sf"/>
</dbReference>
<dbReference type="PROSITE" id="PS00108">
    <property type="entry name" value="PROTEIN_KINASE_ST"/>
    <property type="match status" value="1"/>
</dbReference>
<dbReference type="OrthoDB" id="248923at2759"/>
<evidence type="ECO:0000256" key="1">
    <source>
        <dbReference type="ARBA" id="ARBA00008874"/>
    </source>
</evidence>
<dbReference type="GO" id="GO:0004674">
    <property type="term" value="F:protein serine/threonine kinase activity"/>
    <property type="evidence" value="ECO:0007669"/>
    <property type="project" value="UniProtKB-KW"/>
</dbReference>
<dbReference type="SUPFAM" id="SSF56112">
    <property type="entry name" value="Protein kinase-like (PK-like)"/>
    <property type="match status" value="1"/>
</dbReference>
<dbReference type="Gene3D" id="3.90.810.10">
    <property type="entry name" value="CRIB domain"/>
    <property type="match status" value="1"/>
</dbReference>
<dbReference type="InterPro" id="IPR051931">
    <property type="entry name" value="PAK3-like"/>
</dbReference>
<comment type="similarity">
    <text evidence="1">Belongs to the protein kinase superfamily. STE Ser/Thr protein kinase family. STE20 subfamily.</text>
</comment>
<dbReference type="InterPro" id="IPR008271">
    <property type="entry name" value="Ser/Thr_kinase_AS"/>
</dbReference>
<dbReference type="InterPro" id="IPR017441">
    <property type="entry name" value="Protein_kinase_ATP_BS"/>
</dbReference>
<dbReference type="Proteomes" id="UP000242770">
    <property type="component" value="Unassembled WGS sequence"/>
</dbReference>
<dbReference type="Pfam" id="PF00169">
    <property type="entry name" value="PH"/>
    <property type="match status" value="1"/>
</dbReference>
<dbReference type="FunFam" id="3.90.810.10:FF:000005">
    <property type="entry name" value="Non-specific serine/threonine protein kinase"/>
    <property type="match status" value="1"/>
</dbReference>
<keyword evidence="3" id="KW-0723">Serine/threonine-protein kinase</keyword>
<dbReference type="FunFam" id="1.10.510.10:FF:000139">
    <property type="entry name" value="Non-specific serine/threonine protein kinase"/>
    <property type="match status" value="1"/>
</dbReference>
<dbReference type="PROSITE" id="PS50108">
    <property type="entry name" value="CRIB"/>
    <property type="match status" value="1"/>
</dbReference>
<proteinExistence type="inferred from homology"/>
<dbReference type="PANTHER" id="PTHR45832">
    <property type="entry name" value="SERINE/THREONINE-PROTEIN KINASE SAMKA-RELATED-RELATED"/>
    <property type="match status" value="1"/>
</dbReference>
<feature type="region of interest" description="Disordered" evidence="11">
    <location>
        <begin position="267"/>
        <end position="451"/>
    </location>
</feature>
<keyword evidence="5 10" id="KW-0547">Nucleotide-binding</keyword>
<dbReference type="SMART" id="SM00233">
    <property type="entry name" value="PH"/>
    <property type="match status" value="1"/>
</dbReference>
<reference evidence="17" key="1">
    <citation type="submission" date="2014-06" db="EMBL/GenBank/DDBJ databases">
        <authorList>
            <person name="Berkman P.J."/>
        </authorList>
    </citation>
    <scope>NUCLEOTIDE SEQUENCE [LARGE SCALE GENOMIC DNA]</scope>
</reference>
<dbReference type="InterPro" id="IPR011993">
    <property type="entry name" value="PH-like_dom_sf"/>
</dbReference>
<dbReference type="STRING" id="49012.A0A0F7S4P3"/>
<dbReference type="InterPro" id="IPR000095">
    <property type="entry name" value="CRIB_dom"/>
</dbReference>
<evidence type="ECO:0000256" key="4">
    <source>
        <dbReference type="ARBA" id="ARBA00022679"/>
    </source>
</evidence>
<dbReference type="SUPFAM" id="SSF50729">
    <property type="entry name" value="PH domain-like"/>
    <property type="match status" value="1"/>
</dbReference>
<evidence type="ECO:0000256" key="11">
    <source>
        <dbReference type="SAM" id="MobiDB-lite"/>
    </source>
</evidence>
<name>A0A0F7S4P3_9BASI</name>
<dbReference type="InterPro" id="IPR001849">
    <property type="entry name" value="PH_domain"/>
</dbReference>
<sequence length="828" mass="88034">MSGFRSAPNGAPGGQQAGSFGSLTPSRPAPPVPTSKHNDPFLPPLSQYNSASSGMGAGGGSYTGPLRPAGPGATASSGAPANHLAGNNSGWQQAGPGATTSGAAVVRKGWVSVKEDGIRSWIWSKRWLALREQTLTFHKNETTYQAVALVFLKDISNVSRTDLKPYCIEVETKEKTFYLQLKSDEELYGWMDDIYSRSPLMGVSSPTNFVHQVHVGFDPISGAFTGLPEQWSKLLTTSAITREDYEKNPQAVLDVLEFYTDIQKRERDDFGLGTPTMNIQPGRNPSDIASASSAPRFKAGTGFAGSSGADSASNLSKEAPQYPGASKPPSDAFRSTATSASSSSASSLRPSQYAMARRPSDDGRGQDASSPASSQASSSRLGGSASNDSKYGRSTPTSNAHPDLVPSRKAPAAPGAAKAPTPASSLASTRPAPPPPNSSAPSSKMANDGGVQGLNVKTKELKLGSDSAGISPSSSSAAAKAAAVAKQPSPVAGQSATSASAAAAQVKPLQMAKKDTGAKTAQQKEAERRISTMSEAQIMEKLRSVVSQEDPNMLYSKIKKVGQGASGSVFVAKTLATGQRVAIKTMDLSQQPRKELIVNEILVMKESQHPNIVNFLNSFLVRNNELWVIMEYMEGGALTDVIDNNTLEEDQIAAICLETCKGLEHLHSQSIIHRDIKSDNVLLNASGQVKITDFGFCAKLTDQKSKRATMVGTPYWMAPEVVKQKEYGAKVDIWSLGIMAIEMIENEPPYLDEEPLKALYLIATNGTPTLKKPETLSKNLKSFLAVCLCADVKSRASADELLHHPFLQSACPLSSLAPLLRFRNKPDR</sequence>
<feature type="compositionally biased region" description="Low complexity" evidence="11">
    <location>
        <begin position="368"/>
        <end position="389"/>
    </location>
</feature>
<feature type="compositionally biased region" description="Low complexity" evidence="11">
    <location>
        <begin position="69"/>
        <end position="81"/>
    </location>
</feature>
<accession>A0A0F7S4P3</accession>
<reference evidence="16" key="3">
    <citation type="submission" date="2014-06" db="EMBL/GenBank/DDBJ databases">
        <authorList>
            <person name="Ju J."/>
            <person name="Zhang J."/>
        </authorList>
    </citation>
    <scope>NUCLEOTIDE SEQUENCE</scope>
    <source>
        <strain evidence="16">SscI8</strain>
    </source>
</reference>
<dbReference type="CDD" id="cd06614">
    <property type="entry name" value="STKc_PAK"/>
    <property type="match status" value="1"/>
</dbReference>
<evidence type="ECO:0000256" key="9">
    <source>
        <dbReference type="ARBA" id="ARBA00048679"/>
    </source>
</evidence>
<evidence type="ECO:0000256" key="10">
    <source>
        <dbReference type="PROSITE-ProRule" id="PRU10141"/>
    </source>
</evidence>
<evidence type="ECO:0000256" key="8">
    <source>
        <dbReference type="ARBA" id="ARBA00047899"/>
    </source>
</evidence>
<dbReference type="InterPro" id="IPR036936">
    <property type="entry name" value="CRIB_dom_sf"/>
</dbReference>